<reference evidence="2" key="1">
    <citation type="submission" date="2025-08" db="UniProtKB">
        <authorList>
            <consortium name="Ensembl"/>
        </authorList>
    </citation>
    <scope>IDENTIFICATION</scope>
</reference>
<evidence type="ECO:0000256" key="1">
    <source>
        <dbReference type="SAM" id="MobiDB-lite"/>
    </source>
</evidence>
<evidence type="ECO:0000313" key="3">
    <source>
        <dbReference type="Proteomes" id="UP000694565"/>
    </source>
</evidence>
<name>A0A8C2ZEI1_CYCLU</name>
<feature type="compositionally biased region" description="Gly residues" evidence="1">
    <location>
        <begin position="68"/>
        <end position="77"/>
    </location>
</feature>
<evidence type="ECO:0000313" key="2">
    <source>
        <dbReference type="Ensembl" id="ENSCLMP00005026072.1"/>
    </source>
</evidence>
<keyword evidence="3" id="KW-1185">Reference proteome</keyword>
<dbReference type="Proteomes" id="UP000694565">
    <property type="component" value="Unplaced"/>
</dbReference>
<proteinExistence type="predicted"/>
<sequence length="96" mass="10308">MEAIISAAETGFTGSLVGSSIPCKLLTRLEPPHWYRRPTDSWIWSSGGPTRTLRDSTSFSRRRDSDAWGGGGGGGGGIDREKAGIYSHPTKTLLTI</sequence>
<protein>
    <submittedName>
        <fullName evidence="2">Uncharacterized protein</fullName>
    </submittedName>
</protein>
<feature type="region of interest" description="Disordered" evidence="1">
    <location>
        <begin position="46"/>
        <end position="84"/>
    </location>
</feature>
<reference evidence="2" key="2">
    <citation type="submission" date="2025-09" db="UniProtKB">
        <authorList>
            <consortium name="Ensembl"/>
        </authorList>
    </citation>
    <scope>IDENTIFICATION</scope>
</reference>
<dbReference type="Ensembl" id="ENSCLMT00005027225.1">
    <property type="protein sequence ID" value="ENSCLMP00005026072.1"/>
    <property type="gene ID" value="ENSCLMG00005012748.1"/>
</dbReference>
<dbReference type="AlphaFoldDB" id="A0A8C2ZEI1"/>
<accession>A0A8C2ZEI1</accession>
<organism evidence="2 3">
    <name type="scientific">Cyclopterus lumpus</name>
    <name type="common">Lumpsucker</name>
    <dbReference type="NCBI Taxonomy" id="8103"/>
    <lineage>
        <taxon>Eukaryota</taxon>
        <taxon>Metazoa</taxon>
        <taxon>Chordata</taxon>
        <taxon>Craniata</taxon>
        <taxon>Vertebrata</taxon>
        <taxon>Euteleostomi</taxon>
        <taxon>Actinopterygii</taxon>
        <taxon>Neopterygii</taxon>
        <taxon>Teleostei</taxon>
        <taxon>Neoteleostei</taxon>
        <taxon>Acanthomorphata</taxon>
        <taxon>Eupercaria</taxon>
        <taxon>Perciformes</taxon>
        <taxon>Cottioidei</taxon>
        <taxon>Cottales</taxon>
        <taxon>Cyclopteridae</taxon>
        <taxon>Cyclopterus</taxon>
    </lineage>
</organism>